<sequence>MCTVYRPSVQLLPILQFQGFVNRLLYEPGEGKAEGVPMTGKSPGDLFPYSFRKDQEEAQTKRITGTGHDGQRPVNF</sequence>
<reference evidence="2 3" key="1">
    <citation type="journal article" date="2016" name="Sci. Rep.">
        <title>Metabolic traits of an uncultured archaeal lineage -MSBL1- from brine pools of the Red Sea.</title>
        <authorList>
            <person name="Mwirichia R."/>
            <person name="Alam I."/>
            <person name="Rashid M."/>
            <person name="Vinu M."/>
            <person name="Ba-Alawi W."/>
            <person name="Anthony Kamau A."/>
            <person name="Kamanda Ngugi D."/>
            <person name="Goker M."/>
            <person name="Klenk H.P."/>
            <person name="Bajic V."/>
            <person name="Stingl U."/>
        </authorList>
    </citation>
    <scope>NUCLEOTIDE SEQUENCE [LARGE SCALE GENOMIC DNA]</scope>
    <source>
        <strain evidence="2">SCGC-AAA382A20</strain>
    </source>
</reference>
<dbReference type="Proteomes" id="UP000070263">
    <property type="component" value="Unassembled WGS sequence"/>
</dbReference>
<evidence type="ECO:0000313" key="3">
    <source>
        <dbReference type="Proteomes" id="UP000070263"/>
    </source>
</evidence>
<protein>
    <submittedName>
        <fullName evidence="2">Uncharacterized protein</fullName>
    </submittedName>
</protein>
<comment type="caution">
    <text evidence="2">The sequence shown here is derived from an EMBL/GenBank/DDBJ whole genome shotgun (WGS) entry which is preliminary data.</text>
</comment>
<evidence type="ECO:0000313" key="2">
    <source>
        <dbReference type="EMBL" id="KXB07768.1"/>
    </source>
</evidence>
<feature type="region of interest" description="Disordered" evidence="1">
    <location>
        <begin position="55"/>
        <end position="76"/>
    </location>
</feature>
<dbReference type="AlphaFoldDB" id="A0A133VMT5"/>
<organism evidence="2 3">
    <name type="scientific">candidate division MSBL1 archaeon SCGC-AAA382A20</name>
    <dbReference type="NCBI Taxonomy" id="1698280"/>
    <lineage>
        <taxon>Archaea</taxon>
        <taxon>Methanobacteriati</taxon>
        <taxon>Methanobacteriota</taxon>
        <taxon>candidate division MSBL1</taxon>
    </lineage>
</organism>
<dbReference type="EMBL" id="LHYE01000001">
    <property type="protein sequence ID" value="KXB07768.1"/>
    <property type="molecule type" value="Genomic_DNA"/>
</dbReference>
<name>A0A133VMT5_9EURY</name>
<gene>
    <name evidence="2" type="ORF">AKJ51_00220</name>
</gene>
<proteinExistence type="predicted"/>
<accession>A0A133VMT5</accession>
<evidence type="ECO:0000256" key="1">
    <source>
        <dbReference type="SAM" id="MobiDB-lite"/>
    </source>
</evidence>
<keyword evidence="3" id="KW-1185">Reference proteome</keyword>